<evidence type="ECO:0000313" key="3">
    <source>
        <dbReference type="Proteomes" id="UP000277582"/>
    </source>
</evidence>
<dbReference type="InterPro" id="IPR014729">
    <property type="entry name" value="Rossmann-like_a/b/a_fold"/>
</dbReference>
<dbReference type="EMBL" id="RCOS01000152">
    <property type="protein sequence ID" value="RSN72452.1"/>
    <property type="molecule type" value="Genomic_DNA"/>
</dbReference>
<sequence>DVGRGKEKHFSPRYDADALRMLQEAYGEDVVWMNDEIKKQAEEGGWIYLDQPVELWDLYQTDFPGAHHVRVHPLLDWPLEAVWEFIKREKIPMNPLYLQGYSSLGCWPCTQRTMTPSKTIDEFIEKVKSVEERGGRAQDKEDVDTMLMLRKAGYP</sequence>
<keyword evidence="2" id="KW-0808">Transferase</keyword>
<organism evidence="2 3">
    <name type="scientific">Candidatus Methanodesulfokora washburnensis</name>
    <dbReference type="NCBI Taxonomy" id="2478471"/>
    <lineage>
        <taxon>Archaea</taxon>
        <taxon>Thermoproteota</taxon>
        <taxon>Candidatus Korarchaeia</taxon>
        <taxon>Candidatus Korarchaeia incertae sedis</taxon>
        <taxon>Candidatus Methanodesulfokora</taxon>
    </lineage>
</organism>
<gene>
    <name evidence="2" type="ORF">D6D85_13660</name>
</gene>
<dbReference type="PANTHER" id="PTHR43196:SF1">
    <property type="entry name" value="SULFATE ADENYLYLTRANSFERASE SUBUNIT 2"/>
    <property type="match status" value="1"/>
</dbReference>
<dbReference type="OrthoDB" id="14887at2157"/>
<evidence type="ECO:0000259" key="1">
    <source>
        <dbReference type="Pfam" id="PF01507"/>
    </source>
</evidence>
<dbReference type="InterPro" id="IPR002500">
    <property type="entry name" value="PAPS_reduct_dom"/>
</dbReference>
<name>A0A3R9R181_9CREN</name>
<dbReference type="InterPro" id="IPR050128">
    <property type="entry name" value="Sulfate_adenylyltrnsfr_sub2"/>
</dbReference>
<proteinExistence type="predicted"/>
<keyword evidence="2" id="KW-0548">Nucleotidyltransferase</keyword>
<reference evidence="2 3" key="1">
    <citation type="submission" date="2018-10" db="EMBL/GenBank/DDBJ databases">
        <title>Co-occurring genomic capacity for anaerobic methane metabolism and dissimilatory sulfite reduction discovered in the Korarchaeota.</title>
        <authorList>
            <person name="Mckay L.J."/>
            <person name="Dlakic M."/>
            <person name="Fields M.W."/>
            <person name="Delmont T.O."/>
            <person name="Eren A.M."/>
            <person name="Jay Z.J."/>
            <person name="Klingelsmith K.B."/>
            <person name="Rusch D.B."/>
            <person name="Inskeep W.P."/>
        </authorList>
    </citation>
    <scope>NUCLEOTIDE SEQUENCE [LARGE SCALE GENOMIC DNA]</scope>
    <source>
        <strain evidence="2 3">MDKW</strain>
    </source>
</reference>
<dbReference type="Gene3D" id="3.40.50.620">
    <property type="entry name" value="HUPs"/>
    <property type="match status" value="1"/>
</dbReference>
<dbReference type="RefSeq" id="WP_153184016.1">
    <property type="nucleotide sequence ID" value="NZ_RCOS01000152.1"/>
</dbReference>
<comment type="caution">
    <text evidence="2">The sequence shown here is derived from an EMBL/GenBank/DDBJ whole genome shotgun (WGS) entry which is preliminary data.</text>
</comment>
<feature type="domain" description="Phosphoadenosine phosphosulphate reductase" evidence="1">
    <location>
        <begin position="31"/>
        <end position="111"/>
    </location>
</feature>
<dbReference type="Proteomes" id="UP000277582">
    <property type="component" value="Unassembled WGS sequence"/>
</dbReference>
<keyword evidence="3" id="KW-1185">Reference proteome</keyword>
<feature type="non-terminal residue" evidence="2">
    <location>
        <position position="1"/>
    </location>
</feature>
<accession>A0A3R9R181</accession>
<evidence type="ECO:0000313" key="2">
    <source>
        <dbReference type="EMBL" id="RSN72452.1"/>
    </source>
</evidence>
<dbReference type="GO" id="GO:0016779">
    <property type="term" value="F:nucleotidyltransferase activity"/>
    <property type="evidence" value="ECO:0007669"/>
    <property type="project" value="UniProtKB-KW"/>
</dbReference>
<protein>
    <submittedName>
        <fullName evidence="2">Sulfate adenylyltransferase</fullName>
    </submittedName>
</protein>
<dbReference type="SUPFAM" id="SSF52402">
    <property type="entry name" value="Adenine nucleotide alpha hydrolases-like"/>
    <property type="match status" value="1"/>
</dbReference>
<dbReference type="PANTHER" id="PTHR43196">
    <property type="entry name" value="SULFATE ADENYLYLTRANSFERASE SUBUNIT 2"/>
    <property type="match status" value="1"/>
</dbReference>
<dbReference type="AlphaFoldDB" id="A0A3R9R181"/>
<dbReference type="Pfam" id="PF01507">
    <property type="entry name" value="PAPS_reduct"/>
    <property type="match status" value="1"/>
</dbReference>